<dbReference type="EMBL" id="CP131061">
    <property type="protein sequence ID" value="WNY27768.1"/>
    <property type="molecule type" value="Genomic_DNA"/>
</dbReference>
<dbReference type="Proteomes" id="UP001304970">
    <property type="component" value="Chromosome"/>
</dbReference>
<evidence type="ECO:0000313" key="2">
    <source>
        <dbReference type="EMBL" id="WNY27768.1"/>
    </source>
</evidence>
<gene>
    <name evidence="2" type="ORF">MsAm2_15800</name>
</gene>
<organism evidence="2 3">
    <name type="scientific">Methanolapillus ohkumae</name>
    <dbReference type="NCBI Taxonomy" id="3028298"/>
    <lineage>
        <taxon>Archaea</taxon>
        <taxon>Methanobacteriati</taxon>
        <taxon>Methanobacteriota</taxon>
        <taxon>Stenosarchaea group</taxon>
        <taxon>Methanomicrobia</taxon>
        <taxon>Methanosarcinales</taxon>
        <taxon>Methanosarcinaceae</taxon>
        <taxon>Methanolapillus</taxon>
    </lineage>
</organism>
<dbReference type="RefSeq" id="WP_338097726.1">
    <property type="nucleotide sequence ID" value="NZ_CP131061.1"/>
</dbReference>
<dbReference type="InterPro" id="IPR013561">
    <property type="entry name" value="FilR1_middle_dom"/>
</dbReference>
<name>A0AA96V9I9_9EURY</name>
<evidence type="ECO:0000259" key="1">
    <source>
        <dbReference type="Pfam" id="PF08350"/>
    </source>
</evidence>
<feature type="domain" description="Methanogenesis regulatory protein FilR1 middle" evidence="1">
    <location>
        <begin position="127"/>
        <end position="253"/>
    </location>
</feature>
<dbReference type="InterPro" id="IPR016490">
    <property type="entry name" value="Tscrpt_reg_HTH_AF0396-typ3"/>
</dbReference>
<reference evidence="2 3" key="1">
    <citation type="submission" date="2023-07" db="EMBL/GenBank/DDBJ databases">
        <title>Closed genome sequence of Methanosarcinaceae archaeon Am2.</title>
        <authorList>
            <person name="Poehlein A."/>
            <person name="Protasov E."/>
            <person name="Platt K."/>
            <person name="Reeh H."/>
            <person name="Daniel R."/>
            <person name="Brune A."/>
        </authorList>
    </citation>
    <scope>NUCLEOTIDE SEQUENCE [LARGE SCALE GENOMIC DNA]</scope>
    <source>
        <strain evidence="2 3">Am2</strain>
    </source>
</reference>
<dbReference type="InterPro" id="IPR036390">
    <property type="entry name" value="WH_DNA-bd_sf"/>
</dbReference>
<sequence>MNSLIDTVFFSEKRKAVLLLLLESETLSLDEIKSRLNETSVSILPQIKILIDRKLVTLEEGKYRLTMLGKIITGNVSPFVKNVSVFEKNTSFWSEHDLTSIPEKLLKRIGDIGEFEIIDVDLRSVYYDPNPVMKDFIKNARYINTFITYYAPEYVSTYYERLLSGIPISVITTNYLMEMALKYRNKINDLLRLDNAELYICSADTKIAEVTITDKVLILFLYSASGNLNYSYLISQEPSAVLWGEELFEYLKSRSGRKKEI</sequence>
<dbReference type="PIRSF" id="PIRSF006692">
    <property type="entry name" value="TF_HTH_AF0396_prd"/>
    <property type="match status" value="1"/>
</dbReference>
<protein>
    <recommendedName>
        <fullName evidence="1">Methanogenesis regulatory protein FilR1 middle domain-containing protein</fullName>
    </recommendedName>
</protein>
<dbReference type="SUPFAM" id="SSF46785">
    <property type="entry name" value="Winged helix' DNA-binding domain"/>
    <property type="match status" value="1"/>
</dbReference>
<dbReference type="AlphaFoldDB" id="A0AA96V9I9"/>
<proteinExistence type="predicted"/>
<dbReference type="Pfam" id="PF08350">
    <property type="entry name" value="FilR1_middle"/>
    <property type="match status" value="1"/>
</dbReference>
<dbReference type="GeneID" id="89229006"/>
<evidence type="ECO:0000313" key="3">
    <source>
        <dbReference type="Proteomes" id="UP001304970"/>
    </source>
</evidence>
<accession>A0AA96V9I9</accession>
<keyword evidence="3" id="KW-1185">Reference proteome</keyword>